<organism evidence="3 4">
    <name type="scientific">Linnemannia exigua</name>
    <dbReference type="NCBI Taxonomy" id="604196"/>
    <lineage>
        <taxon>Eukaryota</taxon>
        <taxon>Fungi</taxon>
        <taxon>Fungi incertae sedis</taxon>
        <taxon>Mucoromycota</taxon>
        <taxon>Mortierellomycotina</taxon>
        <taxon>Mortierellomycetes</taxon>
        <taxon>Mortierellales</taxon>
        <taxon>Mortierellaceae</taxon>
        <taxon>Linnemannia</taxon>
    </lineage>
</organism>
<reference evidence="3" key="1">
    <citation type="journal article" date="2020" name="Fungal Divers.">
        <title>Resolving the Mortierellaceae phylogeny through synthesis of multi-gene phylogenetics and phylogenomics.</title>
        <authorList>
            <person name="Vandepol N."/>
            <person name="Liber J."/>
            <person name="Desiro A."/>
            <person name="Na H."/>
            <person name="Kennedy M."/>
            <person name="Barry K."/>
            <person name="Grigoriev I.V."/>
            <person name="Miller A.N."/>
            <person name="O'Donnell K."/>
            <person name="Stajich J.E."/>
            <person name="Bonito G."/>
        </authorList>
    </citation>
    <scope>NUCLEOTIDE SEQUENCE</scope>
    <source>
        <strain evidence="3">NRRL 28262</strain>
    </source>
</reference>
<keyword evidence="4" id="KW-1185">Reference proteome</keyword>
<dbReference type="AlphaFoldDB" id="A0AAD4D5L1"/>
<dbReference type="EMBL" id="JAAAIL010001506">
    <property type="protein sequence ID" value="KAG0268596.1"/>
    <property type="molecule type" value="Genomic_DNA"/>
</dbReference>
<evidence type="ECO:0000313" key="4">
    <source>
        <dbReference type="Proteomes" id="UP001194580"/>
    </source>
</evidence>
<proteinExistence type="predicted"/>
<evidence type="ECO:0000256" key="2">
    <source>
        <dbReference type="SAM" id="SignalP"/>
    </source>
</evidence>
<gene>
    <name evidence="3" type="ORF">BGZ95_002397</name>
</gene>
<evidence type="ECO:0000256" key="1">
    <source>
        <dbReference type="SAM" id="MobiDB-lite"/>
    </source>
</evidence>
<comment type="caution">
    <text evidence="3">The sequence shown here is derived from an EMBL/GenBank/DDBJ whole genome shotgun (WGS) entry which is preliminary data.</text>
</comment>
<name>A0AAD4D5L1_9FUNG</name>
<feature type="chain" id="PRO_5042030614" evidence="2">
    <location>
        <begin position="30"/>
        <end position="317"/>
    </location>
</feature>
<evidence type="ECO:0000313" key="3">
    <source>
        <dbReference type="EMBL" id="KAG0268596.1"/>
    </source>
</evidence>
<dbReference type="Proteomes" id="UP001194580">
    <property type="component" value="Unassembled WGS sequence"/>
</dbReference>
<sequence>MRHPLNWTLGSTVLLSLALLSHLAALGEATRASAIDDLKSNSLYWKRDRLPSHSPNQQASSSKAHFRKRSLYAHVNDDVVVTPPTSSSSRPAPLPIVNRRPHLIDTRRYQGKEEKEGVRATPEAEVTHDGSLERAVETANKNKFNHATHQKINSNRLQEDNKVSETTDKLNFWADDNDYDHDEEDRTLIEPHYPSIDLFDEEELLEVGEDGILRAAGHHRSNSRSSRSTDDDKGDDEEEGRHDQVWLVDEWEEELEGDMDEWMDWVEENHTLNRMDNYNDDKNDKHRLRDQSAMESLVLDEDEASPFQRLFSESWLF</sequence>
<keyword evidence="2" id="KW-0732">Signal</keyword>
<feature type="region of interest" description="Disordered" evidence="1">
    <location>
        <begin position="216"/>
        <end position="243"/>
    </location>
</feature>
<protein>
    <submittedName>
        <fullName evidence="3">Uncharacterized protein</fullName>
    </submittedName>
</protein>
<accession>A0AAD4D5L1</accession>
<feature type="signal peptide" evidence="2">
    <location>
        <begin position="1"/>
        <end position="29"/>
    </location>
</feature>